<evidence type="ECO:0000313" key="2">
    <source>
        <dbReference type="Proteomes" id="UP000001514"/>
    </source>
</evidence>
<dbReference type="HOGENOM" id="CLU_132326_0_0_1"/>
<dbReference type="InParanoid" id="D8RBT2"/>
<dbReference type="AlphaFoldDB" id="D8RBT2"/>
<dbReference type="PANTHER" id="PTHR28653">
    <property type="match status" value="1"/>
</dbReference>
<name>D8RBT2_SELML</name>
<sequence>MVWIRCFSRGHLAHSIKQDLDTQHLRRISFKYVSDDEDLDKYFAAFHLANPLPQAVIIDSFSEFFEDWIYEDDGGDGQPLEVAMVDSLALCLNAMEHASKESPSEQACKLVISDLSDEAASYMYIYKKYLSRVFVIKRVDSSKFFLSEECKENAGYARYTFNGGPVQLDELVV</sequence>
<dbReference type="STRING" id="88036.D8RBT2"/>
<accession>D8RBT2</accession>
<dbReference type="FunCoup" id="D8RBT2">
    <property type="interactions" value="165"/>
</dbReference>
<dbReference type="EMBL" id="GL377575">
    <property type="protein sequence ID" value="EFJ30559.1"/>
    <property type="molecule type" value="Genomic_DNA"/>
</dbReference>
<dbReference type="GO" id="GO:0000724">
    <property type="term" value="P:double-strand break repair via homologous recombination"/>
    <property type="evidence" value="ECO:0000318"/>
    <property type="project" value="GO_Central"/>
</dbReference>
<reference evidence="1 2" key="1">
    <citation type="journal article" date="2011" name="Science">
        <title>The Selaginella genome identifies genetic changes associated with the evolution of vascular plants.</title>
        <authorList>
            <person name="Banks J.A."/>
            <person name="Nishiyama T."/>
            <person name="Hasebe M."/>
            <person name="Bowman J.L."/>
            <person name="Gribskov M."/>
            <person name="dePamphilis C."/>
            <person name="Albert V.A."/>
            <person name="Aono N."/>
            <person name="Aoyama T."/>
            <person name="Ambrose B.A."/>
            <person name="Ashton N.W."/>
            <person name="Axtell M.J."/>
            <person name="Barker E."/>
            <person name="Barker M.S."/>
            <person name="Bennetzen J.L."/>
            <person name="Bonawitz N.D."/>
            <person name="Chapple C."/>
            <person name="Cheng C."/>
            <person name="Correa L.G."/>
            <person name="Dacre M."/>
            <person name="DeBarry J."/>
            <person name="Dreyer I."/>
            <person name="Elias M."/>
            <person name="Engstrom E.M."/>
            <person name="Estelle M."/>
            <person name="Feng L."/>
            <person name="Finet C."/>
            <person name="Floyd S.K."/>
            <person name="Frommer W.B."/>
            <person name="Fujita T."/>
            <person name="Gramzow L."/>
            <person name="Gutensohn M."/>
            <person name="Harholt J."/>
            <person name="Hattori M."/>
            <person name="Heyl A."/>
            <person name="Hirai T."/>
            <person name="Hiwatashi Y."/>
            <person name="Ishikawa M."/>
            <person name="Iwata M."/>
            <person name="Karol K.G."/>
            <person name="Koehler B."/>
            <person name="Kolukisaoglu U."/>
            <person name="Kubo M."/>
            <person name="Kurata T."/>
            <person name="Lalonde S."/>
            <person name="Li K."/>
            <person name="Li Y."/>
            <person name="Litt A."/>
            <person name="Lyons E."/>
            <person name="Manning G."/>
            <person name="Maruyama T."/>
            <person name="Michael T.P."/>
            <person name="Mikami K."/>
            <person name="Miyazaki S."/>
            <person name="Morinaga S."/>
            <person name="Murata T."/>
            <person name="Mueller-Roeber B."/>
            <person name="Nelson D.R."/>
            <person name="Obara M."/>
            <person name="Oguri Y."/>
            <person name="Olmstead R.G."/>
            <person name="Onodera N."/>
            <person name="Petersen B.L."/>
            <person name="Pils B."/>
            <person name="Prigge M."/>
            <person name="Rensing S.A."/>
            <person name="Riano-Pachon D.M."/>
            <person name="Roberts A.W."/>
            <person name="Sato Y."/>
            <person name="Scheller H.V."/>
            <person name="Schulz B."/>
            <person name="Schulz C."/>
            <person name="Shakirov E.V."/>
            <person name="Shibagaki N."/>
            <person name="Shinohara N."/>
            <person name="Shippen D.E."/>
            <person name="Soerensen I."/>
            <person name="Sotooka R."/>
            <person name="Sugimoto N."/>
            <person name="Sugita M."/>
            <person name="Sumikawa N."/>
            <person name="Tanurdzic M."/>
            <person name="Theissen G."/>
            <person name="Ulvskov P."/>
            <person name="Wakazuki S."/>
            <person name="Weng J.K."/>
            <person name="Willats W.W."/>
            <person name="Wipf D."/>
            <person name="Wolf P.G."/>
            <person name="Yang L."/>
            <person name="Zimmer A.D."/>
            <person name="Zhu Q."/>
            <person name="Mitros T."/>
            <person name="Hellsten U."/>
            <person name="Loque D."/>
            <person name="Otillar R."/>
            <person name="Salamov A."/>
            <person name="Schmutz J."/>
            <person name="Shapiro H."/>
            <person name="Lindquist E."/>
            <person name="Lucas S."/>
            <person name="Rokhsar D."/>
            <person name="Grigoriev I.V."/>
        </authorList>
    </citation>
    <scope>NUCLEOTIDE SEQUENCE [LARGE SCALE GENOMIC DNA]</scope>
</reference>
<evidence type="ECO:0000313" key="1">
    <source>
        <dbReference type="EMBL" id="EFJ30559.1"/>
    </source>
</evidence>
<dbReference type="Gramene" id="EFJ30559">
    <property type="protein sequence ID" value="EFJ30559"/>
    <property type="gene ID" value="SELMODRAFT_409545"/>
</dbReference>
<organism evidence="2">
    <name type="scientific">Selaginella moellendorffii</name>
    <name type="common">Spikemoss</name>
    <dbReference type="NCBI Taxonomy" id="88036"/>
    <lineage>
        <taxon>Eukaryota</taxon>
        <taxon>Viridiplantae</taxon>
        <taxon>Streptophyta</taxon>
        <taxon>Embryophyta</taxon>
        <taxon>Tracheophyta</taxon>
        <taxon>Lycopodiopsida</taxon>
        <taxon>Selaginellales</taxon>
        <taxon>Selaginellaceae</taxon>
        <taxon>Selaginella</taxon>
    </lineage>
</organism>
<dbReference type="KEGG" id="smo:SELMODRAFT_409545"/>
<dbReference type="GO" id="GO:0097196">
    <property type="term" value="C:Shu complex"/>
    <property type="evidence" value="ECO:0000318"/>
    <property type="project" value="GO_Central"/>
</dbReference>
<dbReference type="eggNOG" id="ENOG502QWI4">
    <property type="taxonomic scope" value="Eukaryota"/>
</dbReference>
<keyword evidence="2" id="KW-1185">Reference proteome</keyword>
<gene>
    <name evidence="1" type="ORF">SELMODRAFT_409545</name>
</gene>
<dbReference type="Proteomes" id="UP000001514">
    <property type="component" value="Unassembled WGS sequence"/>
</dbReference>
<protein>
    <submittedName>
        <fullName evidence="1">Uncharacterized protein</fullName>
    </submittedName>
</protein>
<proteinExistence type="predicted"/>
<dbReference type="GO" id="GO:0003697">
    <property type="term" value="F:single-stranded DNA binding"/>
    <property type="evidence" value="ECO:0000318"/>
    <property type="project" value="GO_Central"/>
</dbReference>
<dbReference type="PANTHER" id="PTHR28653:SF1">
    <property type="entry name" value="ATPASE SWSAP1"/>
    <property type="match status" value="1"/>
</dbReference>